<feature type="non-terminal residue" evidence="3">
    <location>
        <position position="1"/>
    </location>
</feature>
<evidence type="ECO:0000256" key="1">
    <source>
        <dbReference type="SAM" id="MobiDB-lite"/>
    </source>
</evidence>
<keyword evidence="2" id="KW-1185">Reference proteome</keyword>
<proteinExistence type="predicted"/>
<evidence type="ECO:0000313" key="3">
    <source>
        <dbReference type="RefSeq" id="XP_008486379.1"/>
    </source>
</evidence>
<feature type="compositionally biased region" description="Low complexity" evidence="1">
    <location>
        <begin position="20"/>
        <end position="37"/>
    </location>
</feature>
<dbReference type="PaxDb" id="121845-A0A1S3DQU8"/>
<organism evidence="2 3">
    <name type="scientific">Diaphorina citri</name>
    <name type="common">Asian citrus psyllid</name>
    <dbReference type="NCBI Taxonomy" id="121845"/>
    <lineage>
        <taxon>Eukaryota</taxon>
        <taxon>Metazoa</taxon>
        <taxon>Ecdysozoa</taxon>
        <taxon>Arthropoda</taxon>
        <taxon>Hexapoda</taxon>
        <taxon>Insecta</taxon>
        <taxon>Pterygota</taxon>
        <taxon>Neoptera</taxon>
        <taxon>Paraneoptera</taxon>
        <taxon>Hemiptera</taxon>
        <taxon>Sternorrhyncha</taxon>
        <taxon>Psylloidea</taxon>
        <taxon>Psyllidae</taxon>
        <taxon>Diaphorininae</taxon>
        <taxon>Diaphorina</taxon>
    </lineage>
</organism>
<dbReference type="RefSeq" id="XP_008486379.1">
    <property type="nucleotide sequence ID" value="XM_008488157.1"/>
</dbReference>
<feature type="region of interest" description="Disordered" evidence="1">
    <location>
        <begin position="19"/>
        <end position="81"/>
    </location>
</feature>
<reference evidence="3" key="1">
    <citation type="submission" date="2025-08" db="UniProtKB">
        <authorList>
            <consortium name="RefSeq"/>
        </authorList>
    </citation>
    <scope>IDENTIFICATION</scope>
</reference>
<feature type="region of interest" description="Disordered" evidence="1">
    <location>
        <begin position="225"/>
        <end position="255"/>
    </location>
</feature>
<dbReference type="Proteomes" id="UP000079169">
    <property type="component" value="Unplaced"/>
</dbReference>
<evidence type="ECO:0000313" key="2">
    <source>
        <dbReference type="Proteomes" id="UP000079169"/>
    </source>
</evidence>
<accession>A0A1S3DQU8</accession>
<feature type="compositionally biased region" description="Low complexity" evidence="1">
    <location>
        <begin position="59"/>
        <end position="68"/>
    </location>
</feature>
<dbReference type="AlphaFoldDB" id="A0A1S3DQU8"/>
<dbReference type="GeneID" id="103523087"/>
<gene>
    <name evidence="3" type="primary">LOC103523087</name>
</gene>
<dbReference type="KEGG" id="dci:103523087"/>
<protein>
    <submittedName>
        <fullName evidence="3">Uncharacterized protein LOC103523087</fullName>
    </submittedName>
</protein>
<dbReference type="STRING" id="121845.A0A1S3DQU8"/>
<feature type="non-terminal residue" evidence="3">
    <location>
        <position position="302"/>
    </location>
</feature>
<feature type="compositionally biased region" description="Basic and acidic residues" evidence="1">
    <location>
        <begin position="72"/>
        <end position="81"/>
    </location>
</feature>
<sequence>LTVWNKSLSQRWRRLRRRCSSFTSSSGSSSGESSTSSNMQNKQLLLEQESIPRVVPKLNRNSRSPNRNYRGRSKDDTDINADKTTALLPDVQQMLRSKLGKIHSGLRKRRVVSVVETSADKNSSSFYVPSPLIKDNGPSSLPPYYLHNQTHYHNQQNQFESSFVTNNIHHRTENLSKQFNNVSRNNSHRTEKIEYSQDSSMSNRNYNSSNRLDQIQFRLGTNDPFLQSSQRIDDPSQQKTRLNTHKQDPNFSDTQRQYDHGYHSIESQYNYNSHFKSVTPEHNTSKIANLNQIKRLHNSSPQ</sequence>
<name>A0A1S3DQU8_DIACI</name>
<feature type="region of interest" description="Disordered" evidence="1">
    <location>
        <begin position="180"/>
        <end position="207"/>
    </location>
</feature>